<evidence type="ECO:0000313" key="2">
    <source>
        <dbReference type="Proteomes" id="UP000237983"/>
    </source>
</evidence>
<dbReference type="Proteomes" id="UP000237983">
    <property type="component" value="Unassembled WGS sequence"/>
</dbReference>
<evidence type="ECO:0000313" key="1">
    <source>
        <dbReference type="EMBL" id="PRY66964.1"/>
    </source>
</evidence>
<sequence>MSDDINIDYAALSNAGTDDLVEKIGQLRATQQDAVDKRNREYEFPENYDAKMGLKVGHVTELRLFFHVKPGHAEALKEELRKFKESEERNSKLAIVATGIQTMTCTLFDNDTRYLHTTEFDTDWDPYIDDSVPTEKQRRIYANWMQHLEEAGDFGPDNIPTANDIKVLFNQNRVTATAYLRSFGDTVVEQYKMKELKKAFDEVLDHPDAAEALSHPALRPLLDLASE</sequence>
<accession>A0A2T0V9Z1</accession>
<reference evidence="1 2" key="1">
    <citation type="submission" date="2018-03" db="EMBL/GenBank/DDBJ databases">
        <title>Genomic Encyclopedia of Type Strains, Phase III (KMG-III): the genomes of soil and plant-associated and newly described type strains.</title>
        <authorList>
            <person name="Whitman W."/>
        </authorList>
    </citation>
    <scope>NUCLEOTIDE SEQUENCE [LARGE SCALE GENOMIC DNA]</scope>
    <source>
        <strain evidence="1 2">CGMCC 1.12484</strain>
    </source>
</reference>
<dbReference type="RefSeq" id="WP_106214041.1">
    <property type="nucleotide sequence ID" value="NZ_PVTL01000008.1"/>
</dbReference>
<keyword evidence="2" id="KW-1185">Reference proteome</keyword>
<comment type="caution">
    <text evidence="1">The sequence shown here is derived from an EMBL/GenBank/DDBJ whole genome shotgun (WGS) entry which is preliminary data.</text>
</comment>
<gene>
    <name evidence="1" type="ORF">B0I08_10848</name>
</gene>
<organism evidence="1 2">
    <name type="scientific">Glaciihabitans tibetensis</name>
    <dbReference type="NCBI Taxonomy" id="1266600"/>
    <lineage>
        <taxon>Bacteria</taxon>
        <taxon>Bacillati</taxon>
        <taxon>Actinomycetota</taxon>
        <taxon>Actinomycetes</taxon>
        <taxon>Micrococcales</taxon>
        <taxon>Microbacteriaceae</taxon>
        <taxon>Glaciihabitans</taxon>
    </lineage>
</organism>
<protein>
    <submittedName>
        <fullName evidence="1">Uncharacterized protein</fullName>
    </submittedName>
</protein>
<dbReference type="OrthoDB" id="116741at2"/>
<name>A0A2T0V9Z1_9MICO</name>
<dbReference type="AlphaFoldDB" id="A0A2T0V9Z1"/>
<dbReference type="EMBL" id="PVTL01000008">
    <property type="protein sequence ID" value="PRY66964.1"/>
    <property type="molecule type" value="Genomic_DNA"/>
</dbReference>
<proteinExistence type="predicted"/>